<dbReference type="RefSeq" id="XP_071935194.1">
    <property type="nucleotide sequence ID" value="XM_072079093.1"/>
</dbReference>
<dbReference type="SUPFAM" id="SSF47050">
    <property type="entry name" value="VHP, Villin headpiece domain"/>
    <property type="match status" value="1"/>
</dbReference>
<dbReference type="GO" id="GO:0051015">
    <property type="term" value="F:actin filament binding"/>
    <property type="evidence" value="ECO:0007669"/>
    <property type="project" value="InterPro"/>
</dbReference>
<evidence type="ECO:0000313" key="10">
    <source>
        <dbReference type="RefSeq" id="XP_071935213.1"/>
    </source>
</evidence>
<reference evidence="8 9" key="2">
    <citation type="submission" date="2025-05" db="UniProtKB">
        <authorList>
            <consortium name="RefSeq"/>
        </authorList>
    </citation>
    <scope>IDENTIFICATION</scope>
    <source>
        <tissue evidence="6 7">Leaves</tissue>
    </source>
</reference>
<dbReference type="RefSeq" id="XP_071935202.1">
    <property type="nucleotide sequence ID" value="XM_072079101.1"/>
</dbReference>
<feature type="compositionally biased region" description="Polar residues" evidence="3">
    <location>
        <begin position="763"/>
        <end position="778"/>
    </location>
</feature>
<dbReference type="PROSITE" id="PS51089">
    <property type="entry name" value="HP"/>
    <property type="match status" value="1"/>
</dbReference>
<protein>
    <submittedName>
        <fullName evidence="8 9">Villin-1 isoform X1</fullName>
    </submittedName>
    <submittedName>
        <fullName evidence="6 7">Villin-1-like isoform X1</fullName>
    </submittedName>
</protein>
<dbReference type="InterPro" id="IPR029006">
    <property type="entry name" value="ADF-H/Gelsolin-like_dom_sf"/>
</dbReference>
<sequence>MAHFKDDLDPAFRGAGASPGLEIWCVENLRLVLVPKSSHGKFFSGSAYLVLHTFFLRSGSAWHEIHYWIGRDAKKVDSILASDKALELDLALGSQAVQYREVQGEETQKFLSYFKPCIIPVEGVFSSGQADLETSTYQVSLFTCKGDRVAHIKEVPFTRSSLNHNDVFILDTAFKIFLFSGCNSSSQERAKALEVVQYIKETKHSGKCDIATIEDGKFVADPDAGEFWSLFGGYAPIPKDLPCNSLQLPECPATKLFWITTQGKMCENAPGMLVKEMLSSDKCYMLDCEAEIFVWMGRSTSMTERKASISATEDFVRAQGKSTEIKLTFLTEGSETASFKSYFGDWPEKAEPKLYEEGRGKVAAIFKQQGYDVKELPDDNEEANLFMDICGERKVWRVDSGNLNVVPVVEPMKFYSGDCYIVQYTYLSGGREENLFYAWLGQKSLMDDRVQAISCMNDLVNSVKGDPAMAQIVEGREPLQFFFILKILVIFKGGKSTGYKTFIAENDNADETYHDSKTALFRVEGTSSYNMQAIQVDEVASSLNSSYCFILKTETSTYTWIGNLSSVRDHDLLDRMLDLINPTWQAVLVREGSEPDSFWTTLGGKAEYTREKKIKEFIEDPNLYVLASLEGDLKVKEIFNYSQDDLTTEDVLILDCHSDIYVWVGRHSSVNSKHQALTLGLKFLEKKKSLRQHQLEPPLYVVTEGSEPPFFTCFFQWDPSKANMLGNSFERKLALLKGKTEKLGIRTSWKAYSMETVSKDLKSQTNGVNDSKRSLSPMSTDFSSSLRSSDFRRFSSPPPVKKNLSAGSPNLDNNNGFVSKVSNLTRSAESLQLNEAECDVHLVAHPYDRLVVQSNNPVADIDITRREAYLSNEEFQERFGMSKQNFYQLPKWRQNKLKMSLHLF</sequence>
<feature type="domain" description="HP" evidence="4">
    <location>
        <begin position="839"/>
        <end position="904"/>
    </location>
</feature>
<dbReference type="InterPro" id="IPR003128">
    <property type="entry name" value="Villin_headpiece"/>
</dbReference>
<dbReference type="Pfam" id="PF02209">
    <property type="entry name" value="VHP"/>
    <property type="match status" value="1"/>
</dbReference>
<dbReference type="FunFam" id="3.40.20.10:FF:000001">
    <property type="entry name" value="Gelsolin"/>
    <property type="match status" value="1"/>
</dbReference>
<evidence type="ECO:0000256" key="2">
    <source>
        <dbReference type="ARBA" id="ARBA00022737"/>
    </source>
</evidence>
<evidence type="ECO:0000313" key="6">
    <source>
        <dbReference type="RefSeq" id="XP_027110962.1"/>
    </source>
</evidence>
<dbReference type="RefSeq" id="XP_027110971.1">
    <property type="nucleotide sequence ID" value="XM_027255170.1"/>
</dbReference>
<dbReference type="RefSeq" id="XP_071935213.1">
    <property type="nucleotide sequence ID" value="XM_072079112.1"/>
</dbReference>
<keyword evidence="2" id="KW-0677">Repeat</keyword>
<feature type="compositionally biased region" description="Low complexity" evidence="3">
    <location>
        <begin position="779"/>
        <end position="788"/>
    </location>
</feature>
<evidence type="ECO:0000259" key="4">
    <source>
        <dbReference type="PROSITE" id="PS51089"/>
    </source>
</evidence>
<evidence type="ECO:0000256" key="3">
    <source>
        <dbReference type="SAM" id="MobiDB-lite"/>
    </source>
</evidence>
<dbReference type="PANTHER" id="PTHR11977:SF25">
    <property type="entry name" value="VILLIN-1"/>
    <property type="match status" value="1"/>
</dbReference>
<keyword evidence="5" id="KW-1185">Reference proteome</keyword>
<evidence type="ECO:0000313" key="8">
    <source>
        <dbReference type="RefSeq" id="XP_071935194.1"/>
    </source>
</evidence>
<dbReference type="AlphaFoldDB" id="A0A6P6W6I4"/>
<dbReference type="InterPro" id="IPR007123">
    <property type="entry name" value="Gelsolin-like_dom"/>
</dbReference>
<dbReference type="SMART" id="SM00262">
    <property type="entry name" value="GEL"/>
    <property type="match status" value="6"/>
</dbReference>
<keyword evidence="1" id="KW-0117">Actin capping</keyword>
<evidence type="ECO:0000256" key="1">
    <source>
        <dbReference type="ARBA" id="ARBA00022467"/>
    </source>
</evidence>
<dbReference type="InterPro" id="IPR036886">
    <property type="entry name" value="Villin_headpiece_dom_sf"/>
</dbReference>
<dbReference type="Gene3D" id="1.10.950.10">
    <property type="entry name" value="Villin headpiece domain"/>
    <property type="match status" value="1"/>
</dbReference>
<dbReference type="GO" id="GO:0007015">
    <property type="term" value="P:actin filament organization"/>
    <property type="evidence" value="ECO:0007669"/>
    <property type="project" value="UniProtKB-ARBA"/>
</dbReference>
<evidence type="ECO:0000313" key="9">
    <source>
        <dbReference type="RefSeq" id="XP_071935202.1"/>
    </source>
</evidence>
<evidence type="ECO:0000313" key="5">
    <source>
        <dbReference type="Proteomes" id="UP001652660"/>
    </source>
</evidence>
<dbReference type="Proteomes" id="UP001652660">
    <property type="component" value="Chromosome 1c"/>
</dbReference>
<dbReference type="RefSeq" id="XP_071935219.1">
    <property type="nucleotide sequence ID" value="XM_072079118.1"/>
</dbReference>
<organism evidence="5 9">
    <name type="scientific">Coffea arabica</name>
    <name type="common">Arabian coffee</name>
    <dbReference type="NCBI Taxonomy" id="13443"/>
    <lineage>
        <taxon>Eukaryota</taxon>
        <taxon>Viridiplantae</taxon>
        <taxon>Streptophyta</taxon>
        <taxon>Embryophyta</taxon>
        <taxon>Tracheophyta</taxon>
        <taxon>Spermatophyta</taxon>
        <taxon>Magnoliopsida</taxon>
        <taxon>eudicotyledons</taxon>
        <taxon>Gunneridae</taxon>
        <taxon>Pentapetalae</taxon>
        <taxon>asterids</taxon>
        <taxon>lamiids</taxon>
        <taxon>Gentianales</taxon>
        <taxon>Rubiaceae</taxon>
        <taxon>Ixoroideae</taxon>
        <taxon>Gardenieae complex</taxon>
        <taxon>Bertiereae - Coffeeae clade</taxon>
        <taxon>Coffeeae</taxon>
        <taxon>Coffea</taxon>
    </lineage>
</organism>
<name>A0A6P6W6I4_COFAR</name>
<accession>A0A6P6W6I4</accession>
<dbReference type="InterPro" id="IPR007122">
    <property type="entry name" value="Villin/Gelsolin"/>
</dbReference>
<dbReference type="SMART" id="SM00153">
    <property type="entry name" value="VHP"/>
    <property type="match status" value="1"/>
</dbReference>
<proteinExistence type="predicted"/>
<dbReference type="PRINTS" id="PR00597">
    <property type="entry name" value="GELSOLIN"/>
</dbReference>
<evidence type="ECO:0000313" key="7">
    <source>
        <dbReference type="RefSeq" id="XP_027110971.1"/>
    </source>
</evidence>
<evidence type="ECO:0000313" key="11">
    <source>
        <dbReference type="RefSeq" id="XP_071935219.1"/>
    </source>
</evidence>
<dbReference type="CDD" id="cd11293">
    <property type="entry name" value="gelsolin_S4_like"/>
    <property type="match status" value="1"/>
</dbReference>
<dbReference type="GeneID" id="113730458"/>
<reference evidence="5" key="1">
    <citation type="journal article" date="2025" name="Foods">
        <title>Unveiling the Microbial Signatures of Arabica Coffee Cherries: Insights into Ripeness Specific Diversity, Functional Traits, and Implications for Quality and Safety.</title>
        <authorList>
            <consortium name="RefSeq"/>
            <person name="Tenea G.N."/>
            <person name="Cifuentes V."/>
            <person name="Reyes P."/>
            <person name="Cevallos-Vallejos M."/>
        </authorList>
    </citation>
    <scope>NUCLEOTIDE SEQUENCE [LARGE SCALE GENOMIC DNA]</scope>
</reference>
<dbReference type="SUPFAM" id="SSF55753">
    <property type="entry name" value="Actin depolymerizing proteins"/>
    <property type="match status" value="6"/>
</dbReference>
<dbReference type="OrthoDB" id="6375767at2759"/>
<dbReference type="CDD" id="cd11288">
    <property type="entry name" value="gelsolin_S5_like"/>
    <property type="match status" value="1"/>
</dbReference>
<dbReference type="PANTHER" id="PTHR11977">
    <property type="entry name" value="VILLIN"/>
    <property type="match status" value="1"/>
</dbReference>
<dbReference type="GO" id="GO:0051693">
    <property type="term" value="P:actin filament capping"/>
    <property type="evidence" value="ECO:0007669"/>
    <property type="project" value="UniProtKB-KW"/>
</dbReference>
<gene>
    <name evidence="6 7 8 9 10 11" type="primary">LOC113730458</name>
</gene>
<dbReference type="Gene3D" id="3.40.20.10">
    <property type="entry name" value="Severin"/>
    <property type="match status" value="6"/>
</dbReference>
<dbReference type="RefSeq" id="XP_027110962.1">
    <property type="nucleotide sequence ID" value="XM_027255161.1"/>
</dbReference>
<dbReference type="CDD" id="cd11290">
    <property type="entry name" value="gelsolin_S1_like"/>
    <property type="match status" value="1"/>
</dbReference>
<dbReference type="Pfam" id="PF00626">
    <property type="entry name" value="Gelsolin"/>
    <property type="match status" value="4"/>
</dbReference>
<feature type="region of interest" description="Disordered" evidence="3">
    <location>
        <begin position="760"/>
        <end position="811"/>
    </location>
</feature>